<keyword evidence="1" id="KW-1133">Transmembrane helix</keyword>
<dbReference type="PANTHER" id="PTHR46060:SF1">
    <property type="entry name" value="MARINER MOS1 TRANSPOSASE-LIKE PROTEIN"/>
    <property type="match status" value="1"/>
</dbReference>
<keyword evidence="1" id="KW-0472">Membrane</keyword>
<comment type="caution">
    <text evidence="2">The sequence shown here is derived from an EMBL/GenBank/DDBJ whole genome shotgun (WGS) entry which is preliminary data.</text>
</comment>
<protein>
    <recommendedName>
        <fullName evidence="4">Mos1 transposase HTH domain-containing protein</fullName>
    </recommendedName>
</protein>
<organism evidence="2 3">
    <name type="scientific">Periplaneta americana</name>
    <name type="common">American cockroach</name>
    <name type="synonym">Blatta americana</name>
    <dbReference type="NCBI Taxonomy" id="6978"/>
    <lineage>
        <taxon>Eukaryota</taxon>
        <taxon>Metazoa</taxon>
        <taxon>Ecdysozoa</taxon>
        <taxon>Arthropoda</taxon>
        <taxon>Hexapoda</taxon>
        <taxon>Insecta</taxon>
        <taxon>Pterygota</taxon>
        <taxon>Neoptera</taxon>
        <taxon>Polyneoptera</taxon>
        <taxon>Dictyoptera</taxon>
        <taxon>Blattodea</taxon>
        <taxon>Blattoidea</taxon>
        <taxon>Blattidae</taxon>
        <taxon>Blattinae</taxon>
        <taxon>Periplaneta</taxon>
    </lineage>
</organism>
<dbReference type="EMBL" id="JAJSOF020000033">
    <property type="protein sequence ID" value="KAJ4429622.1"/>
    <property type="molecule type" value="Genomic_DNA"/>
</dbReference>
<evidence type="ECO:0000313" key="3">
    <source>
        <dbReference type="Proteomes" id="UP001148838"/>
    </source>
</evidence>
<dbReference type="PANTHER" id="PTHR46060">
    <property type="entry name" value="MARINER MOS1 TRANSPOSASE-LIKE PROTEIN"/>
    <property type="match status" value="1"/>
</dbReference>
<dbReference type="InterPro" id="IPR052709">
    <property type="entry name" value="Transposase-MT_Hybrid"/>
</dbReference>
<evidence type="ECO:0000313" key="2">
    <source>
        <dbReference type="EMBL" id="KAJ4429622.1"/>
    </source>
</evidence>
<evidence type="ECO:0000256" key="1">
    <source>
        <dbReference type="SAM" id="Phobius"/>
    </source>
</evidence>
<gene>
    <name evidence="2" type="ORF">ANN_21823</name>
</gene>
<reference evidence="2 3" key="1">
    <citation type="journal article" date="2022" name="Allergy">
        <title>Genome assembly and annotation of Periplaneta americana reveal a comprehensive cockroach allergen profile.</title>
        <authorList>
            <person name="Wang L."/>
            <person name="Xiong Q."/>
            <person name="Saelim N."/>
            <person name="Wang L."/>
            <person name="Nong W."/>
            <person name="Wan A.T."/>
            <person name="Shi M."/>
            <person name="Liu X."/>
            <person name="Cao Q."/>
            <person name="Hui J.H.L."/>
            <person name="Sookrung N."/>
            <person name="Leung T.F."/>
            <person name="Tungtrongchitr A."/>
            <person name="Tsui S.K.W."/>
        </authorList>
    </citation>
    <scope>NUCLEOTIDE SEQUENCE [LARGE SCALE GENOMIC DNA]</scope>
    <source>
        <strain evidence="2">PWHHKU_190912</strain>
    </source>
</reference>
<proteinExistence type="predicted"/>
<sequence>MCKQDEDNGYRKKNKEGSLLAVDLLACKRTPAGKNSGTPMSKSGIKRSPIDPDALKKAVEAVILQEIKSQSEKPALVYDGKYISNMIVSFYGYIFYLYSMYSNLQECMFQDMYLKGGLKKCCNVCKMVDNDGSFRQRAVIKFLVEEEKSAAEIHLRLQHAYADVCKGASSVRRWVKHFEDGNTSIQDEPRSGALELPPRNATRKELMSSGMRFG</sequence>
<accession>A0ABQ8S7G4</accession>
<keyword evidence="3" id="KW-1185">Reference proteome</keyword>
<feature type="transmembrane region" description="Helical" evidence="1">
    <location>
        <begin position="82"/>
        <end position="101"/>
    </location>
</feature>
<evidence type="ECO:0008006" key="4">
    <source>
        <dbReference type="Google" id="ProtNLM"/>
    </source>
</evidence>
<keyword evidence="1" id="KW-0812">Transmembrane</keyword>
<name>A0ABQ8S7G4_PERAM</name>
<dbReference type="Proteomes" id="UP001148838">
    <property type="component" value="Unassembled WGS sequence"/>
</dbReference>